<sequence length="691" mass="72734">MAKSDRRALFKQWKAENSKAYTNAAAENAAFAQFSATVTDLVSHNSNGKNKFFKGLNEYADVPFADFAAKRLMKGINPQTATARSNALAARTNVAPAKAGRKLAQTVPSAWDWRALGKVPAARNQGGCGSCWAFAGIAALESKALIDGTTFSGDLSEQQMVDCVNSALGYGSAGCNGGYSSDVLSYVQGFRATTEADYKYTATTGTCKEPKTGHAAVPGSLSVAGYMTIAANKAAIQSAVYTNGPIVVYFNVINSFYGYTGGIYPAAGCPTNTINHAMLLVGYNFTGPTPYWIIRNSWGAGWGTEGGYIFVEATNDAYGACRMYTALLAPRLTSAVGNTREAADAAAAISQTDRRALFNQWKAENSKAYANAATENAAFAQFSATVTDLVSHNSNGKNKFFKGLNEYADVPFADFAAKRLMKGITPEGAAARAAAARTVTAAAPKAGRKLAQTPPAAWDWRALGKVPTARNQGGCGSCWAFAAIAALESKALIDGTTFSGDLSEQQMVDCVNSALGYGSAGCNGGYSSDVLSYVQGFRATTEADYRYTATMGTCQEPKTGHAAVAGSLTVGGYMTVAPNKAAIQSALYLYGPIVVYFNVINSFYGYTGGIYPAAGCPTNTINHAMLLVGYNFTGPTPYWIIRNSWGAGWGTEGGYVNVEATDDAYGACRMSPKPKPNPPKPCNAKSKGNKC</sequence>
<comment type="similarity">
    <text evidence="1">Belongs to the peptidase C1 family.</text>
</comment>
<dbReference type="PRINTS" id="PR00705">
    <property type="entry name" value="PAPAIN"/>
</dbReference>
<feature type="domain" description="Peptidase C1A papain C-terminal" evidence="4">
    <location>
        <begin position="107"/>
        <end position="331"/>
    </location>
</feature>
<dbReference type="PROSITE" id="PS00639">
    <property type="entry name" value="THIOL_PROTEASE_HIS"/>
    <property type="match status" value="2"/>
</dbReference>
<protein>
    <submittedName>
        <fullName evidence="6">Cathepsin L</fullName>
    </submittedName>
</protein>
<dbReference type="PANTHER" id="PTHR12411">
    <property type="entry name" value="CYSTEINE PROTEASE FAMILY C1-RELATED"/>
    <property type="match status" value="1"/>
</dbReference>
<dbReference type="Pfam" id="PF00112">
    <property type="entry name" value="Peptidase_C1"/>
    <property type="match status" value="2"/>
</dbReference>
<dbReference type="OrthoDB" id="513248at2759"/>
<keyword evidence="7" id="KW-1185">Reference proteome</keyword>
<feature type="compositionally biased region" description="Low complexity" evidence="3">
    <location>
        <begin position="682"/>
        <end position="691"/>
    </location>
</feature>
<dbReference type="InterPro" id="IPR013201">
    <property type="entry name" value="Prot_inhib_I29"/>
</dbReference>
<organism evidence="6 7">
    <name type="scientific">Chlorella sorokiniana</name>
    <name type="common">Freshwater green alga</name>
    <dbReference type="NCBI Taxonomy" id="3076"/>
    <lineage>
        <taxon>Eukaryota</taxon>
        <taxon>Viridiplantae</taxon>
        <taxon>Chlorophyta</taxon>
        <taxon>core chlorophytes</taxon>
        <taxon>Trebouxiophyceae</taxon>
        <taxon>Chlorellales</taxon>
        <taxon>Chlorellaceae</taxon>
        <taxon>Chlorella clade</taxon>
        <taxon>Chlorella</taxon>
    </lineage>
</organism>
<evidence type="ECO:0000259" key="4">
    <source>
        <dbReference type="SMART" id="SM00645"/>
    </source>
</evidence>
<dbReference type="GO" id="GO:0008234">
    <property type="term" value="F:cysteine-type peptidase activity"/>
    <property type="evidence" value="ECO:0007669"/>
    <property type="project" value="InterPro"/>
</dbReference>
<dbReference type="SMART" id="SM00848">
    <property type="entry name" value="Inhibitor_I29"/>
    <property type="match status" value="2"/>
</dbReference>
<dbReference type="STRING" id="3076.A0A2P6TED7"/>
<gene>
    <name evidence="6" type="ORF">C2E21_8511</name>
</gene>
<evidence type="ECO:0000259" key="5">
    <source>
        <dbReference type="SMART" id="SM00848"/>
    </source>
</evidence>
<evidence type="ECO:0000313" key="7">
    <source>
        <dbReference type="Proteomes" id="UP000239899"/>
    </source>
</evidence>
<evidence type="ECO:0000256" key="2">
    <source>
        <dbReference type="ARBA" id="ARBA00023157"/>
    </source>
</evidence>
<feature type="domain" description="Cathepsin propeptide inhibitor" evidence="5">
    <location>
        <begin position="10"/>
        <end position="67"/>
    </location>
</feature>
<dbReference type="SMART" id="SM00645">
    <property type="entry name" value="Pept_C1"/>
    <property type="match status" value="2"/>
</dbReference>
<dbReference type="InterPro" id="IPR039417">
    <property type="entry name" value="Peptidase_C1A_papain-like"/>
</dbReference>
<feature type="domain" description="Cathepsin propeptide inhibitor" evidence="5">
    <location>
        <begin position="358"/>
        <end position="415"/>
    </location>
</feature>
<dbReference type="InterPro" id="IPR000169">
    <property type="entry name" value="Pept_cys_AS"/>
</dbReference>
<reference evidence="6 7" key="1">
    <citation type="journal article" date="2018" name="Plant J.">
        <title>Genome sequences of Chlorella sorokiniana UTEX 1602 and Micractinium conductrix SAG 241.80: implications to maltose excretion by a green alga.</title>
        <authorList>
            <person name="Arriola M.B."/>
            <person name="Velmurugan N."/>
            <person name="Zhang Y."/>
            <person name="Plunkett M.H."/>
            <person name="Hondzo H."/>
            <person name="Barney B.M."/>
        </authorList>
    </citation>
    <scope>NUCLEOTIDE SEQUENCE [LARGE SCALE GENOMIC DNA]</scope>
    <source>
        <strain evidence="7">UTEX 1602</strain>
    </source>
</reference>
<feature type="region of interest" description="Disordered" evidence="3">
    <location>
        <begin position="669"/>
        <end position="691"/>
    </location>
</feature>
<dbReference type="InterPro" id="IPR025660">
    <property type="entry name" value="Pept_his_AS"/>
</dbReference>
<evidence type="ECO:0000256" key="3">
    <source>
        <dbReference type="SAM" id="MobiDB-lite"/>
    </source>
</evidence>
<feature type="domain" description="Peptidase C1A papain C-terminal" evidence="4">
    <location>
        <begin position="454"/>
        <end position="667"/>
    </location>
</feature>
<dbReference type="EMBL" id="LHPG02000020">
    <property type="protein sequence ID" value="PRW21008.1"/>
    <property type="molecule type" value="Genomic_DNA"/>
</dbReference>
<comment type="caution">
    <text evidence="6">The sequence shown here is derived from an EMBL/GenBank/DDBJ whole genome shotgun (WGS) entry which is preliminary data.</text>
</comment>
<dbReference type="CDD" id="cd02248">
    <property type="entry name" value="Peptidase_C1A"/>
    <property type="match status" value="2"/>
</dbReference>
<proteinExistence type="inferred from homology"/>
<evidence type="ECO:0000313" key="6">
    <source>
        <dbReference type="EMBL" id="PRW21008.1"/>
    </source>
</evidence>
<dbReference type="Pfam" id="PF08246">
    <property type="entry name" value="Inhibitor_I29"/>
    <property type="match status" value="2"/>
</dbReference>
<dbReference type="InterPro" id="IPR038765">
    <property type="entry name" value="Papain-like_cys_pep_sf"/>
</dbReference>
<dbReference type="SUPFAM" id="SSF54001">
    <property type="entry name" value="Cysteine proteinases"/>
    <property type="match status" value="2"/>
</dbReference>
<dbReference type="Proteomes" id="UP000239899">
    <property type="component" value="Unassembled WGS sequence"/>
</dbReference>
<dbReference type="GO" id="GO:0006508">
    <property type="term" value="P:proteolysis"/>
    <property type="evidence" value="ECO:0007669"/>
    <property type="project" value="InterPro"/>
</dbReference>
<dbReference type="PROSITE" id="PS00139">
    <property type="entry name" value="THIOL_PROTEASE_CYS"/>
    <property type="match status" value="2"/>
</dbReference>
<dbReference type="InterPro" id="IPR013128">
    <property type="entry name" value="Peptidase_C1A"/>
</dbReference>
<accession>A0A2P6TED7</accession>
<dbReference type="InterPro" id="IPR000668">
    <property type="entry name" value="Peptidase_C1A_C"/>
</dbReference>
<keyword evidence="2" id="KW-1015">Disulfide bond</keyword>
<dbReference type="AlphaFoldDB" id="A0A2P6TED7"/>
<evidence type="ECO:0000256" key="1">
    <source>
        <dbReference type="ARBA" id="ARBA00008455"/>
    </source>
</evidence>
<name>A0A2P6TED7_CHLSO</name>
<dbReference type="Gene3D" id="3.90.70.10">
    <property type="entry name" value="Cysteine proteinases"/>
    <property type="match status" value="2"/>
</dbReference>